<dbReference type="SUPFAM" id="SSF53474">
    <property type="entry name" value="alpha/beta-Hydrolases"/>
    <property type="match status" value="1"/>
</dbReference>
<dbReference type="AlphaFoldDB" id="A0A8J4A0W5"/>
<dbReference type="InterPro" id="IPR050471">
    <property type="entry name" value="AB_hydrolase"/>
</dbReference>
<organism evidence="2 3">
    <name type="scientific">Virgisporangium ochraceum</name>
    <dbReference type="NCBI Taxonomy" id="65505"/>
    <lineage>
        <taxon>Bacteria</taxon>
        <taxon>Bacillati</taxon>
        <taxon>Actinomycetota</taxon>
        <taxon>Actinomycetes</taxon>
        <taxon>Micromonosporales</taxon>
        <taxon>Micromonosporaceae</taxon>
        <taxon>Virgisporangium</taxon>
    </lineage>
</organism>
<dbReference type="InterPro" id="IPR000073">
    <property type="entry name" value="AB_hydrolase_1"/>
</dbReference>
<feature type="domain" description="AB hydrolase-1" evidence="1">
    <location>
        <begin position="40"/>
        <end position="250"/>
    </location>
</feature>
<dbReference type="GO" id="GO:0046503">
    <property type="term" value="P:glycerolipid catabolic process"/>
    <property type="evidence" value="ECO:0007669"/>
    <property type="project" value="TreeGrafter"/>
</dbReference>
<evidence type="ECO:0000259" key="1">
    <source>
        <dbReference type="Pfam" id="PF12697"/>
    </source>
</evidence>
<evidence type="ECO:0000313" key="3">
    <source>
        <dbReference type="Proteomes" id="UP000635606"/>
    </source>
</evidence>
<gene>
    <name evidence="2" type="ORF">Voc01_068950</name>
</gene>
<dbReference type="GO" id="GO:0004806">
    <property type="term" value="F:triacylglycerol lipase activity"/>
    <property type="evidence" value="ECO:0007669"/>
    <property type="project" value="TreeGrafter"/>
</dbReference>
<dbReference type="InterPro" id="IPR029058">
    <property type="entry name" value="AB_hydrolase_fold"/>
</dbReference>
<dbReference type="EMBL" id="BOPH01000094">
    <property type="protein sequence ID" value="GIJ71978.1"/>
    <property type="molecule type" value="Genomic_DNA"/>
</dbReference>
<sequence>MTEYLTSADGTRIAFERKGSGPALILVDGAMCYRGNGPNDALADALADRFTVYTYDRRGRGESGDTAPYAVEREYEDLEALVKEAGGDPYLYGISSGGALALDAVAAGLPVRKLALYEVPYVVDRSRRLIPDDYESTMDTLVAQGRRGAAVSLFMSKGVGLPGFVVAMMHLMPAWSKLKAVAHTLPYDTGFTAPLQRGEPLPRDRWAGVTVPTAVVAGTKSPRWMRTAMRELAAVIPGAEHHDLPGQTHIVKPAALAPVLARHFRN</sequence>
<dbReference type="RefSeq" id="WP_239160676.1">
    <property type="nucleotide sequence ID" value="NZ_BOPH01000094.1"/>
</dbReference>
<dbReference type="PANTHER" id="PTHR43433:SF5">
    <property type="entry name" value="AB HYDROLASE-1 DOMAIN-CONTAINING PROTEIN"/>
    <property type="match status" value="1"/>
</dbReference>
<dbReference type="Proteomes" id="UP000635606">
    <property type="component" value="Unassembled WGS sequence"/>
</dbReference>
<accession>A0A8J4A0W5</accession>
<evidence type="ECO:0000313" key="2">
    <source>
        <dbReference type="EMBL" id="GIJ71978.1"/>
    </source>
</evidence>
<dbReference type="Gene3D" id="3.40.50.1820">
    <property type="entry name" value="alpha/beta hydrolase"/>
    <property type="match status" value="1"/>
</dbReference>
<protein>
    <submittedName>
        <fullName evidence="2">Alpha/beta hydrolase</fullName>
    </submittedName>
</protein>
<keyword evidence="2" id="KW-0378">Hydrolase</keyword>
<dbReference type="PANTHER" id="PTHR43433">
    <property type="entry name" value="HYDROLASE, ALPHA/BETA FOLD FAMILY PROTEIN"/>
    <property type="match status" value="1"/>
</dbReference>
<reference evidence="2" key="1">
    <citation type="submission" date="2021-01" db="EMBL/GenBank/DDBJ databases">
        <title>Whole genome shotgun sequence of Virgisporangium ochraceum NBRC 16418.</title>
        <authorList>
            <person name="Komaki H."/>
            <person name="Tamura T."/>
        </authorList>
    </citation>
    <scope>NUCLEOTIDE SEQUENCE</scope>
    <source>
        <strain evidence="2">NBRC 16418</strain>
    </source>
</reference>
<proteinExistence type="predicted"/>
<dbReference type="Pfam" id="PF12697">
    <property type="entry name" value="Abhydrolase_6"/>
    <property type="match status" value="1"/>
</dbReference>
<comment type="caution">
    <text evidence="2">The sequence shown here is derived from an EMBL/GenBank/DDBJ whole genome shotgun (WGS) entry which is preliminary data.</text>
</comment>
<keyword evidence="3" id="KW-1185">Reference proteome</keyword>
<name>A0A8J4A0W5_9ACTN</name>